<keyword evidence="1 6" id="KW-0285">Flavoprotein</keyword>
<comment type="caution">
    <text evidence="8">The sequence shown here is derived from an EMBL/GenBank/DDBJ whole genome shotgun (WGS) entry which is preliminary data.</text>
</comment>
<evidence type="ECO:0000313" key="9">
    <source>
        <dbReference type="Proteomes" id="UP000282574"/>
    </source>
</evidence>
<dbReference type="GO" id="GO:0016655">
    <property type="term" value="F:oxidoreductase activity, acting on NAD(P)H, quinone or similar compound as acceptor"/>
    <property type="evidence" value="ECO:0007669"/>
    <property type="project" value="InterPro"/>
</dbReference>
<reference evidence="8 9" key="1">
    <citation type="journal article" date="2019" name="Genome Biol. Evol.">
        <title>Day and night: Metabolic profiles and evolutionary relationships of six axenic non-marine cyanobacteria.</title>
        <authorList>
            <person name="Will S.E."/>
            <person name="Henke P."/>
            <person name="Boedeker C."/>
            <person name="Huang S."/>
            <person name="Brinkmann H."/>
            <person name="Rohde M."/>
            <person name="Jarek M."/>
            <person name="Friedl T."/>
            <person name="Seufert S."/>
            <person name="Schumacher M."/>
            <person name="Overmann J."/>
            <person name="Neumann-Schaal M."/>
            <person name="Petersen J."/>
        </authorList>
    </citation>
    <scope>NUCLEOTIDE SEQUENCE [LARGE SCALE GENOMIC DNA]</scope>
    <source>
        <strain evidence="8 9">SAG 39.79</strain>
    </source>
</reference>
<dbReference type="GO" id="GO:0009055">
    <property type="term" value="F:electron transfer activity"/>
    <property type="evidence" value="ECO:0007669"/>
    <property type="project" value="UniProtKB-UniRule"/>
</dbReference>
<dbReference type="HAMAP" id="MF_01216">
    <property type="entry name" value="Azoreductase_type1"/>
    <property type="match status" value="1"/>
</dbReference>
<evidence type="ECO:0000313" key="8">
    <source>
        <dbReference type="EMBL" id="RUT10592.1"/>
    </source>
</evidence>
<proteinExistence type="inferred from homology"/>
<evidence type="ECO:0000256" key="1">
    <source>
        <dbReference type="ARBA" id="ARBA00022630"/>
    </source>
</evidence>
<comment type="subunit">
    <text evidence="6">Homodimer.</text>
</comment>
<evidence type="ECO:0000259" key="7">
    <source>
        <dbReference type="Pfam" id="PF02525"/>
    </source>
</evidence>
<dbReference type="AlphaFoldDB" id="A0AB37UG87"/>
<comment type="cofactor">
    <cofactor evidence="6">
        <name>FMN</name>
        <dbReference type="ChEBI" id="CHEBI:58210"/>
    </cofactor>
    <text evidence="6">Binds 1 FMN per subunit.</text>
</comment>
<dbReference type="InterPro" id="IPR050104">
    <property type="entry name" value="FMN-dep_NADH:Q_OxRdtase_AzoR1"/>
</dbReference>
<feature type="binding site" evidence="6">
    <location>
        <begin position="96"/>
        <end position="99"/>
    </location>
    <ligand>
        <name>FMN</name>
        <dbReference type="ChEBI" id="CHEBI:58210"/>
    </ligand>
</feature>
<dbReference type="EC" id="1.7.1.17" evidence="6"/>
<name>A0AB37UG87_9CYAN</name>
<dbReference type="GO" id="GO:0016652">
    <property type="term" value="F:oxidoreductase activity, acting on NAD(P)H as acceptor"/>
    <property type="evidence" value="ECO:0007669"/>
    <property type="project" value="UniProtKB-UniRule"/>
</dbReference>
<dbReference type="InterPro" id="IPR029039">
    <property type="entry name" value="Flavoprotein-like_sf"/>
</dbReference>
<dbReference type="GO" id="GO:0010181">
    <property type="term" value="F:FMN binding"/>
    <property type="evidence" value="ECO:0007669"/>
    <property type="project" value="UniProtKB-UniRule"/>
</dbReference>
<dbReference type="InterPro" id="IPR023048">
    <property type="entry name" value="NADH:quinone_OxRdtase_FMN_depd"/>
</dbReference>
<comment type="function">
    <text evidence="6">Quinone reductase that provides resistance to thiol-specific stress caused by electrophilic quinones.</text>
</comment>
<evidence type="ECO:0000256" key="2">
    <source>
        <dbReference type="ARBA" id="ARBA00022643"/>
    </source>
</evidence>
<comment type="caution">
    <text evidence="6">Lacks conserved residue(s) required for the propagation of feature annotation.</text>
</comment>
<comment type="catalytic activity">
    <reaction evidence="5">
        <text>N,N-dimethyl-1,4-phenylenediamine + anthranilate + 2 NAD(+) = 2-(4-dimethylaminophenyl)diazenylbenzoate + 2 NADH + 2 H(+)</text>
        <dbReference type="Rhea" id="RHEA:55872"/>
        <dbReference type="ChEBI" id="CHEBI:15378"/>
        <dbReference type="ChEBI" id="CHEBI:15783"/>
        <dbReference type="ChEBI" id="CHEBI:16567"/>
        <dbReference type="ChEBI" id="CHEBI:57540"/>
        <dbReference type="ChEBI" id="CHEBI:57945"/>
        <dbReference type="ChEBI" id="CHEBI:71579"/>
        <dbReference type="EC" id="1.7.1.17"/>
    </reaction>
    <physiologicalReaction direction="right-to-left" evidence="5">
        <dbReference type="Rhea" id="RHEA:55874"/>
    </physiologicalReaction>
</comment>
<dbReference type="Proteomes" id="UP000282574">
    <property type="component" value="Unassembled WGS sequence"/>
</dbReference>
<keyword evidence="3 6" id="KW-0560">Oxidoreductase</keyword>
<evidence type="ECO:0000256" key="3">
    <source>
        <dbReference type="ARBA" id="ARBA00023002"/>
    </source>
</evidence>
<dbReference type="PANTHER" id="PTHR43741:SF2">
    <property type="entry name" value="FMN-DEPENDENT NADH:QUINONE OXIDOREDUCTASE"/>
    <property type="match status" value="1"/>
</dbReference>
<accession>A0AB37UG87</accession>
<keyword evidence="9" id="KW-1185">Reference proteome</keyword>
<evidence type="ECO:0000256" key="4">
    <source>
        <dbReference type="ARBA" id="ARBA00023027"/>
    </source>
</evidence>
<sequence length="206" mass="23174">MASILHIDSSPRGDRSKSRMLAKKFIDAWQDLHPDDVIAYRDLRQTPVPHVTEDWIAASFTAPEALTSEMAELLKFSDELVDEFLAADRCVFSVPMYNFSIPSNFKAYIDQVVRVGRTFTEEDGQVKGLANGKKVLFITSRGVEFGAGSPYEGWDGQEPALRYAFQYMGVTDIQFIHANGLDMGDEARKRGLDEAQSKIQELVNSW</sequence>
<evidence type="ECO:0000256" key="6">
    <source>
        <dbReference type="HAMAP-Rule" id="MF_01216"/>
    </source>
</evidence>
<dbReference type="PANTHER" id="PTHR43741">
    <property type="entry name" value="FMN-DEPENDENT NADH-AZOREDUCTASE 1"/>
    <property type="match status" value="1"/>
</dbReference>
<comment type="catalytic activity">
    <reaction evidence="6">
        <text>2 a quinone + NADH + H(+) = 2 a 1,4-benzosemiquinone + NAD(+)</text>
        <dbReference type="Rhea" id="RHEA:65952"/>
        <dbReference type="ChEBI" id="CHEBI:15378"/>
        <dbReference type="ChEBI" id="CHEBI:57540"/>
        <dbReference type="ChEBI" id="CHEBI:57945"/>
        <dbReference type="ChEBI" id="CHEBI:132124"/>
        <dbReference type="ChEBI" id="CHEBI:134225"/>
    </reaction>
</comment>
<dbReference type="Gene3D" id="3.40.50.360">
    <property type="match status" value="1"/>
</dbReference>
<feature type="binding site" evidence="6">
    <location>
        <position position="10"/>
    </location>
    <ligand>
        <name>FMN</name>
        <dbReference type="ChEBI" id="CHEBI:58210"/>
    </ligand>
</feature>
<dbReference type="RefSeq" id="WP_106166230.1">
    <property type="nucleotide sequence ID" value="NZ_JAVKZF010000004.1"/>
</dbReference>
<dbReference type="EMBL" id="RSCK01000040">
    <property type="protein sequence ID" value="RUT10592.1"/>
    <property type="molecule type" value="Genomic_DNA"/>
</dbReference>
<gene>
    <name evidence="6 8" type="primary">azoR</name>
    <name evidence="8" type="ORF">DSM107010_41590</name>
</gene>
<dbReference type="EC" id="1.6.5.-" evidence="6"/>
<keyword evidence="2 6" id="KW-0288">FMN</keyword>
<comment type="function">
    <text evidence="6">Also exhibits azoreductase activity. Catalyzes the reductive cleavage of the azo bond in aromatic azo compounds to the corresponding amines.</text>
</comment>
<feature type="domain" description="Flavodoxin-like fold" evidence="7">
    <location>
        <begin position="3"/>
        <end position="201"/>
    </location>
</feature>
<evidence type="ECO:0000256" key="5">
    <source>
        <dbReference type="ARBA" id="ARBA00048542"/>
    </source>
</evidence>
<feature type="binding site" evidence="6">
    <location>
        <begin position="16"/>
        <end position="18"/>
    </location>
    <ligand>
        <name>FMN</name>
        <dbReference type="ChEBI" id="CHEBI:58210"/>
    </ligand>
</feature>
<dbReference type="InterPro" id="IPR003680">
    <property type="entry name" value="Flavodoxin_fold"/>
</dbReference>
<organism evidence="8 9">
    <name type="scientific">Chroococcidiopsis cubana SAG 39.79</name>
    <dbReference type="NCBI Taxonomy" id="388085"/>
    <lineage>
        <taxon>Bacteria</taxon>
        <taxon>Bacillati</taxon>
        <taxon>Cyanobacteriota</taxon>
        <taxon>Cyanophyceae</taxon>
        <taxon>Chroococcidiopsidales</taxon>
        <taxon>Chroococcidiopsidaceae</taxon>
        <taxon>Chroococcidiopsis</taxon>
    </lineage>
</organism>
<dbReference type="SUPFAM" id="SSF52218">
    <property type="entry name" value="Flavoproteins"/>
    <property type="match status" value="1"/>
</dbReference>
<dbReference type="Pfam" id="PF02525">
    <property type="entry name" value="Flavodoxin_2"/>
    <property type="match status" value="1"/>
</dbReference>
<protein>
    <recommendedName>
        <fullName evidence="6">FMN dependent NADH:quinone oxidoreductase</fullName>
        <ecNumber evidence="6">1.6.5.-</ecNumber>
    </recommendedName>
    <alternativeName>
        <fullName evidence="6">Azo-dye reductase</fullName>
    </alternativeName>
    <alternativeName>
        <fullName evidence="6">FMN-dependent NADH-azo compound oxidoreductase</fullName>
    </alternativeName>
    <alternativeName>
        <fullName evidence="6">FMN-dependent NADH-azoreductase</fullName>
        <ecNumber evidence="6">1.7.1.17</ecNumber>
    </alternativeName>
</protein>
<comment type="similarity">
    <text evidence="6">Belongs to the azoreductase type 1 family.</text>
</comment>
<keyword evidence="4 6" id="KW-0520">NAD</keyword>